<protein>
    <submittedName>
        <fullName evidence="4">Alcohol dehydrogenase</fullName>
    </submittedName>
</protein>
<dbReference type="AlphaFoldDB" id="A0A2S2BUQ4"/>
<evidence type="ECO:0000256" key="1">
    <source>
        <dbReference type="ARBA" id="ARBA00022857"/>
    </source>
</evidence>
<dbReference type="GO" id="GO:0070402">
    <property type="term" value="F:NADPH binding"/>
    <property type="evidence" value="ECO:0007669"/>
    <property type="project" value="TreeGrafter"/>
</dbReference>
<dbReference type="GO" id="GO:0005829">
    <property type="term" value="C:cytosol"/>
    <property type="evidence" value="ECO:0007669"/>
    <property type="project" value="TreeGrafter"/>
</dbReference>
<sequence>MTRRVIARGYGGPEVLTVVEVDPVPPARGEVAIEVRAIGVNPIDYKRYSGAFGTDPDSLPMDLGAEAAGVIVEVGEDATGPDGPLSPGDEVIAYPVDGAYADRLVVGADSVVRKPPSLPWNEAAGLLVAGTTAVETLDVIQVGSGDLVLVHGAAGAVGSCVVQVACGRGATVIGTARPGHHDYVRSLGATPVSYGDGLADRVRVLAPDGVDAVIDTVGGEEAVDVSVASVRDPSRMVTTLAVPRAVDAGFLGVGGKNPASRGVRRRLRSVVVDLADRGDLRVRVARTYWLAEAGRAHTELAGPHPAGKFVLLP</sequence>
<dbReference type="EMBL" id="CP021354">
    <property type="protein sequence ID" value="AWK72289.1"/>
    <property type="molecule type" value="Genomic_DNA"/>
</dbReference>
<dbReference type="KEGG" id="roz:CBI38_12605"/>
<dbReference type="InterPro" id="IPR020843">
    <property type="entry name" value="ER"/>
</dbReference>
<name>A0A2S2BUQ4_9NOCA</name>
<evidence type="ECO:0000313" key="5">
    <source>
        <dbReference type="Proteomes" id="UP000245711"/>
    </source>
</evidence>
<dbReference type="SMART" id="SM00829">
    <property type="entry name" value="PKS_ER"/>
    <property type="match status" value="1"/>
</dbReference>
<evidence type="ECO:0000256" key="2">
    <source>
        <dbReference type="ARBA" id="ARBA00023002"/>
    </source>
</evidence>
<gene>
    <name evidence="4" type="ORF">CBI38_12605</name>
</gene>
<dbReference type="Gene3D" id="3.40.50.720">
    <property type="entry name" value="NAD(P)-binding Rossmann-like Domain"/>
    <property type="match status" value="1"/>
</dbReference>
<dbReference type="PANTHER" id="PTHR48106">
    <property type="entry name" value="QUINONE OXIDOREDUCTASE PIG3-RELATED"/>
    <property type="match status" value="1"/>
</dbReference>
<dbReference type="Gene3D" id="3.90.180.10">
    <property type="entry name" value="Medium-chain alcohol dehydrogenases, catalytic domain"/>
    <property type="match status" value="1"/>
</dbReference>
<keyword evidence="5" id="KW-1185">Reference proteome</keyword>
<dbReference type="PANTHER" id="PTHR48106:SF13">
    <property type="entry name" value="QUINONE OXIDOREDUCTASE-RELATED"/>
    <property type="match status" value="1"/>
</dbReference>
<dbReference type="SUPFAM" id="SSF50129">
    <property type="entry name" value="GroES-like"/>
    <property type="match status" value="1"/>
</dbReference>
<reference evidence="4 5" key="1">
    <citation type="submission" date="2017-05" db="EMBL/GenBank/DDBJ databases">
        <title>Isolation of Rhodococcus sp. S2-17 biodegrading of BP-3.</title>
        <authorList>
            <person name="Lee Y."/>
            <person name="Kim K.H."/>
            <person name="Chun B.H."/>
            <person name="Jung H.S."/>
            <person name="Jeon C.O."/>
        </authorList>
    </citation>
    <scope>NUCLEOTIDE SEQUENCE [LARGE SCALE GENOMIC DNA]</scope>
    <source>
        <strain evidence="4 5">S2-17</strain>
    </source>
</reference>
<keyword evidence="2" id="KW-0560">Oxidoreductase</keyword>
<evidence type="ECO:0000313" key="4">
    <source>
        <dbReference type="EMBL" id="AWK72289.1"/>
    </source>
</evidence>
<evidence type="ECO:0000259" key="3">
    <source>
        <dbReference type="SMART" id="SM00829"/>
    </source>
</evidence>
<organism evidence="4 5">
    <name type="scientific">Rhodococcus oxybenzonivorans</name>
    <dbReference type="NCBI Taxonomy" id="1990687"/>
    <lineage>
        <taxon>Bacteria</taxon>
        <taxon>Bacillati</taxon>
        <taxon>Actinomycetota</taxon>
        <taxon>Actinomycetes</taxon>
        <taxon>Mycobacteriales</taxon>
        <taxon>Nocardiaceae</taxon>
        <taxon>Rhodococcus</taxon>
    </lineage>
</organism>
<dbReference type="Pfam" id="PF13602">
    <property type="entry name" value="ADH_zinc_N_2"/>
    <property type="match status" value="1"/>
</dbReference>
<dbReference type="CDD" id="cd05289">
    <property type="entry name" value="MDR_like_2"/>
    <property type="match status" value="1"/>
</dbReference>
<dbReference type="Pfam" id="PF08240">
    <property type="entry name" value="ADH_N"/>
    <property type="match status" value="1"/>
</dbReference>
<dbReference type="RefSeq" id="WP_109329320.1">
    <property type="nucleotide sequence ID" value="NZ_CP021354.1"/>
</dbReference>
<dbReference type="GO" id="GO:0035925">
    <property type="term" value="F:mRNA 3'-UTR AU-rich region binding"/>
    <property type="evidence" value="ECO:0007669"/>
    <property type="project" value="TreeGrafter"/>
</dbReference>
<keyword evidence="1" id="KW-0521">NADP</keyword>
<dbReference type="GO" id="GO:0003960">
    <property type="term" value="F:quinone reductase (NADPH) activity"/>
    <property type="evidence" value="ECO:0007669"/>
    <property type="project" value="TreeGrafter"/>
</dbReference>
<accession>A0A2S2BUQ4</accession>
<dbReference type="InterPro" id="IPR013154">
    <property type="entry name" value="ADH-like_N"/>
</dbReference>
<dbReference type="Proteomes" id="UP000245711">
    <property type="component" value="Chromosome"/>
</dbReference>
<dbReference type="SUPFAM" id="SSF51735">
    <property type="entry name" value="NAD(P)-binding Rossmann-fold domains"/>
    <property type="match status" value="1"/>
</dbReference>
<feature type="domain" description="Enoyl reductase (ER)" evidence="3">
    <location>
        <begin position="11"/>
        <end position="311"/>
    </location>
</feature>
<dbReference type="InterPro" id="IPR036291">
    <property type="entry name" value="NAD(P)-bd_dom_sf"/>
</dbReference>
<dbReference type="InterPro" id="IPR011032">
    <property type="entry name" value="GroES-like_sf"/>
</dbReference>
<proteinExistence type="predicted"/>
<dbReference type="OrthoDB" id="9801186at2"/>